<evidence type="ECO:0000313" key="6">
    <source>
        <dbReference type="Proteomes" id="UP000008544"/>
    </source>
</evidence>
<dbReference type="EMBL" id="CP000860">
    <property type="protein sequence ID" value="ACA60493.1"/>
    <property type="molecule type" value="Genomic_DNA"/>
</dbReference>
<keyword evidence="1 2" id="KW-0129">CBS domain</keyword>
<dbReference type="InterPro" id="IPR000644">
    <property type="entry name" value="CBS_dom"/>
</dbReference>
<dbReference type="InterPro" id="IPR051257">
    <property type="entry name" value="Diverse_CBS-Domain"/>
</dbReference>
<dbReference type="PANTHER" id="PTHR43080">
    <property type="entry name" value="CBS DOMAIN-CONTAINING PROTEIN CBSX3, MITOCHONDRIAL"/>
    <property type="match status" value="1"/>
</dbReference>
<dbReference type="Gene3D" id="3.30.460.10">
    <property type="entry name" value="Beta Polymerase, domain 2"/>
    <property type="match status" value="1"/>
</dbReference>
<evidence type="ECO:0000259" key="4">
    <source>
        <dbReference type="PROSITE" id="PS51371"/>
    </source>
</evidence>
<organism evidence="5 6">
    <name type="scientific">Desulforudis audaxviator (strain MP104C)</name>
    <dbReference type="NCBI Taxonomy" id="477974"/>
    <lineage>
        <taxon>Bacteria</taxon>
        <taxon>Bacillati</taxon>
        <taxon>Bacillota</taxon>
        <taxon>Clostridia</taxon>
        <taxon>Thermoanaerobacterales</taxon>
        <taxon>Candidatus Desulforudaceae</taxon>
        <taxon>Candidatus Desulforudis</taxon>
    </lineage>
</organism>
<dbReference type="InterPro" id="IPR046342">
    <property type="entry name" value="CBS_dom_sf"/>
</dbReference>
<dbReference type="Pfam" id="PF00027">
    <property type="entry name" value="cNMP_binding"/>
    <property type="match status" value="1"/>
</dbReference>
<dbReference type="InterPro" id="IPR000595">
    <property type="entry name" value="cNMP-bd_dom"/>
</dbReference>
<dbReference type="InterPro" id="IPR018490">
    <property type="entry name" value="cNMP-bd_dom_sf"/>
</dbReference>
<dbReference type="HOGENOM" id="CLU_027866_1_0_9"/>
<dbReference type="Pfam" id="PF03445">
    <property type="entry name" value="DUF294"/>
    <property type="match status" value="1"/>
</dbReference>
<evidence type="ECO:0000256" key="1">
    <source>
        <dbReference type="ARBA" id="ARBA00023122"/>
    </source>
</evidence>
<dbReference type="InterPro" id="IPR043519">
    <property type="entry name" value="NT_sf"/>
</dbReference>
<reference evidence="5 6" key="2">
    <citation type="journal article" date="2008" name="Science">
        <title>Environmental genomics reveals a single-species ecosystem deep within Earth.</title>
        <authorList>
            <person name="Chivian D."/>
            <person name="Brodie E.L."/>
            <person name="Alm E.J."/>
            <person name="Culley D.E."/>
            <person name="Dehal P.S."/>
            <person name="Desantis T.Z."/>
            <person name="Gihring T.M."/>
            <person name="Lapidus A."/>
            <person name="Lin L.H."/>
            <person name="Lowry S.R."/>
            <person name="Moser D.P."/>
            <person name="Richardson P.M."/>
            <person name="Southam G."/>
            <person name="Wanger G."/>
            <person name="Pratt L.M."/>
            <person name="Andersen G.L."/>
            <person name="Hazen T.C."/>
            <person name="Brockman F.J."/>
            <person name="Arkin A.P."/>
            <person name="Onstott T.C."/>
        </authorList>
    </citation>
    <scope>NUCLEOTIDE SEQUENCE [LARGE SCALE GENOMIC DNA]</scope>
    <source>
        <strain evidence="5 6">MP104C</strain>
    </source>
</reference>
<evidence type="ECO:0000313" key="5">
    <source>
        <dbReference type="EMBL" id="ACA60493.1"/>
    </source>
</evidence>
<evidence type="ECO:0000259" key="3">
    <source>
        <dbReference type="PROSITE" id="PS50042"/>
    </source>
</evidence>
<dbReference type="InterPro" id="IPR018821">
    <property type="entry name" value="DUF294_put_nucleoTrafse_sb-bd"/>
</dbReference>
<dbReference type="InterPro" id="IPR005105">
    <property type="entry name" value="GlnD_Uridyltrans_N"/>
</dbReference>
<gene>
    <name evidence="5" type="ordered locus">Daud_2002</name>
</gene>
<dbReference type="SUPFAM" id="SSF81301">
    <property type="entry name" value="Nucleotidyltransferase"/>
    <property type="match status" value="1"/>
</dbReference>
<dbReference type="CDD" id="cd09836">
    <property type="entry name" value="CBS_pair_arch"/>
    <property type="match status" value="1"/>
</dbReference>
<evidence type="ECO:0000256" key="2">
    <source>
        <dbReference type="PROSITE-ProRule" id="PRU00703"/>
    </source>
</evidence>
<keyword evidence="6" id="KW-1185">Reference proteome</keyword>
<feature type="domain" description="CBS" evidence="4">
    <location>
        <begin position="233"/>
        <end position="289"/>
    </location>
</feature>
<dbReference type="eggNOG" id="COG2905">
    <property type="taxonomic scope" value="Bacteria"/>
</dbReference>
<dbReference type="CDD" id="cd00038">
    <property type="entry name" value="CAP_ED"/>
    <property type="match status" value="1"/>
</dbReference>
<feature type="domain" description="CBS" evidence="4">
    <location>
        <begin position="166"/>
        <end position="222"/>
    </location>
</feature>
<dbReference type="Pfam" id="PF10335">
    <property type="entry name" value="DUF294_C"/>
    <property type="match status" value="1"/>
</dbReference>
<protein>
    <submittedName>
        <fullName evidence="5">Cyclic nucleotide-binding protein</fullName>
    </submittedName>
</protein>
<dbReference type="Pfam" id="PF00571">
    <property type="entry name" value="CBS"/>
    <property type="match status" value="2"/>
</dbReference>
<dbReference type="PROSITE" id="PS51371">
    <property type="entry name" value="CBS"/>
    <property type="match status" value="2"/>
</dbReference>
<dbReference type="AlphaFoldDB" id="B1I644"/>
<dbReference type="RefSeq" id="WP_012303068.1">
    <property type="nucleotide sequence ID" value="NC_010424.1"/>
</dbReference>
<proteinExistence type="predicted"/>
<dbReference type="Proteomes" id="UP000008544">
    <property type="component" value="Chromosome"/>
</dbReference>
<accession>B1I644</accession>
<dbReference type="SUPFAM" id="SSF54631">
    <property type="entry name" value="CBS-domain pair"/>
    <property type="match status" value="1"/>
</dbReference>
<dbReference type="GO" id="GO:0008773">
    <property type="term" value="F:[protein-PII] uridylyltransferase activity"/>
    <property type="evidence" value="ECO:0007669"/>
    <property type="project" value="InterPro"/>
</dbReference>
<dbReference type="SMART" id="SM00100">
    <property type="entry name" value="cNMP"/>
    <property type="match status" value="1"/>
</dbReference>
<dbReference type="PANTHER" id="PTHR43080:SF2">
    <property type="entry name" value="CBS DOMAIN-CONTAINING PROTEIN"/>
    <property type="match status" value="1"/>
</dbReference>
<name>B1I644_DESAP</name>
<dbReference type="PROSITE" id="PS50042">
    <property type="entry name" value="CNMP_BINDING_3"/>
    <property type="match status" value="1"/>
</dbReference>
<dbReference type="KEGG" id="dau:Daud_2002"/>
<dbReference type="CDD" id="cd05401">
    <property type="entry name" value="NT_GlnE_GlnD_like"/>
    <property type="match status" value="1"/>
</dbReference>
<dbReference type="Gene3D" id="2.60.120.10">
    <property type="entry name" value="Jelly Rolls"/>
    <property type="match status" value="1"/>
</dbReference>
<dbReference type="SUPFAM" id="SSF51206">
    <property type="entry name" value="cAMP-binding domain-like"/>
    <property type="match status" value="1"/>
</dbReference>
<dbReference type="InterPro" id="IPR014710">
    <property type="entry name" value="RmlC-like_jellyroll"/>
</dbReference>
<reference evidence="6" key="1">
    <citation type="submission" date="2007-10" db="EMBL/GenBank/DDBJ databases">
        <title>Complete sequence of chromosome of Desulforudis audaxviator MP104C.</title>
        <authorList>
            <person name="Copeland A."/>
            <person name="Lucas S."/>
            <person name="Lapidus A."/>
            <person name="Barry K."/>
            <person name="Glavina del Rio T."/>
            <person name="Dalin E."/>
            <person name="Tice H."/>
            <person name="Bruce D."/>
            <person name="Pitluck S."/>
            <person name="Lowry S.R."/>
            <person name="Larimer F."/>
            <person name="Land M.L."/>
            <person name="Hauser L."/>
            <person name="Kyrpides N."/>
            <person name="Ivanova N.N."/>
            <person name="Richardson P."/>
        </authorList>
    </citation>
    <scope>NUCLEOTIDE SEQUENCE [LARGE SCALE GENOMIC DNA]</scope>
    <source>
        <strain evidence="6">MP104C</strain>
    </source>
</reference>
<dbReference type="SMART" id="SM00116">
    <property type="entry name" value="CBS"/>
    <property type="match status" value="2"/>
</dbReference>
<dbReference type="STRING" id="477974.Daud_2002"/>
<sequence length="641" mass="72497">MEVAIGVLRSITPFSSLSEAVLEELAPQTYLKAFPKGTYVFRQGTPTLHALFIVVEGLAEVTVTNSRGKESVVSFRHPHDFFGETVVLTDEEYPGSVRARKDLTCLVMPREVFERLMYHHPEVSRFFSRVLLSRMRSLYQEIVADQAPDFVRAESALFRRRAAEIMSTPVVTCRRSEPVHHVAQIMVEKNIGSVVVVDQTGHPVGLVTERDLVARLADPAQGWPAHLTAEAVMQRKLVQVPAGAYLYEVLVQVIKHGCKHLTVTENEFLVGIISVADLARARSTGTLWFAHRIETQPTLEGLRETSHEVDGFLHALIREKTPVRDILAIVSELHDAFTRRVIQLCEAEVEQTHGPKPSDYCWIAMGSAGRREQTIRTDQDNAIIYADPEEDTGTAAAEYFLHLGTMISKALTECGFRECRFGVMPSNREWCRSLGEWREHLVQLLMRAEPEDIRKLTILLDFRPVYGDFDLARSLWQTAFTTFEQLPSAVLDLAADSKTQMRVPLNLFGAFITEKSGPHKNQINLKSAACTHIVNTVRVFALKHRISATPTLERLRLLVEGEVIPPDDAEFIEAAYEALLMFRIRENLKKLDRGEEPDNYVNPHTLSKREQEILRDALSVITRLQNLIVSRFGESLRLYPT</sequence>
<feature type="domain" description="Cyclic nucleotide-binding" evidence="3">
    <location>
        <begin position="13"/>
        <end position="134"/>
    </location>
</feature>
<dbReference type="Gene3D" id="3.10.580.10">
    <property type="entry name" value="CBS-domain"/>
    <property type="match status" value="1"/>
</dbReference>